<evidence type="ECO:0000313" key="2">
    <source>
        <dbReference type="EMBL" id="SVC52765.1"/>
    </source>
</evidence>
<feature type="non-terminal residue" evidence="2">
    <location>
        <position position="82"/>
    </location>
</feature>
<accession>A0A382MXB9</accession>
<proteinExistence type="predicted"/>
<evidence type="ECO:0000256" key="1">
    <source>
        <dbReference type="SAM" id="Phobius"/>
    </source>
</evidence>
<dbReference type="EMBL" id="UINC01096132">
    <property type="protein sequence ID" value="SVC52765.1"/>
    <property type="molecule type" value="Genomic_DNA"/>
</dbReference>
<keyword evidence="1" id="KW-0472">Membrane</keyword>
<keyword evidence="1" id="KW-1133">Transmembrane helix</keyword>
<name>A0A382MXB9_9ZZZZ</name>
<feature type="transmembrane region" description="Helical" evidence="1">
    <location>
        <begin position="17"/>
        <end position="38"/>
    </location>
</feature>
<keyword evidence="1" id="KW-0812">Transmembrane</keyword>
<organism evidence="2">
    <name type="scientific">marine metagenome</name>
    <dbReference type="NCBI Taxonomy" id="408172"/>
    <lineage>
        <taxon>unclassified sequences</taxon>
        <taxon>metagenomes</taxon>
        <taxon>ecological metagenomes</taxon>
    </lineage>
</organism>
<dbReference type="AlphaFoldDB" id="A0A382MXB9"/>
<protein>
    <submittedName>
        <fullName evidence="2">Uncharacterized protein</fullName>
    </submittedName>
</protein>
<gene>
    <name evidence="2" type="ORF">METZ01_LOCUS305619</name>
</gene>
<sequence>MGLMLGIPSGALQCGQIIASVISCILLCESVLGLYFILYLCASRIWCAVVGVRISTPSGAGATKSVALIPEVVLWAVSDCGA</sequence>
<reference evidence="2" key="1">
    <citation type="submission" date="2018-05" db="EMBL/GenBank/DDBJ databases">
        <authorList>
            <person name="Lanie J.A."/>
            <person name="Ng W.-L."/>
            <person name="Kazmierczak K.M."/>
            <person name="Andrzejewski T.M."/>
            <person name="Davidsen T.M."/>
            <person name="Wayne K.J."/>
            <person name="Tettelin H."/>
            <person name="Glass J.I."/>
            <person name="Rusch D."/>
            <person name="Podicherti R."/>
            <person name="Tsui H.-C.T."/>
            <person name="Winkler M.E."/>
        </authorList>
    </citation>
    <scope>NUCLEOTIDE SEQUENCE</scope>
</reference>